<evidence type="ECO:0000313" key="3">
    <source>
        <dbReference type="Proteomes" id="UP000677228"/>
    </source>
</evidence>
<sequence>ENRRQTVSVFITDDQRLDSIKREV</sequence>
<proteinExistence type="predicted"/>
<dbReference type="EMBL" id="CAJNOK010050774">
    <property type="protein sequence ID" value="CAF1601683.1"/>
    <property type="molecule type" value="Genomic_DNA"/>
</dbReference>
<dbReference type="Proteomes" id="UP000677228">
    <property type="component" value="Unassembled WGS sequence"/>
</dbReference>
<dbReference type="AlphaFoldDB" id="A0A8S2G0W7"/>
<evidence type="ECO:0000313" key="1">
    <source>
        <dbReference type="EMBL" id="CAF1601683.1"/>
    </source>
</evidence>
<reference evidence="1" key="1">
    <citation type="submission" date="2021-02" db="EMBL/GenBank/DDBJ databases">
        <authorList>
            <person name="Nowell W R."/>
        </authorList>
    </citation>
    <scope>NUCLEOTIDE SEQUENCE</scope>
</reference>
<accession>A0A8S2G0W7</accession>
<dbReference type="Proteomes" id="UP000682733">
    <property type="component" value="Unassembled WGS sequence"/>
</dbReference>
<name>A0A8S2G0W7_9BILA</name>
<protein>
    <submittedName>
        <fullName evidence="1">Uncharacterized protein</fullName>
    </submittedName>
</protein>
<gene>
    <name evidence="1" type="ORF">OVA965_LOCUS42134</name>
    <name evidence="2" type="ORF">TMI583_LOCUS43944</name>
</gene>
<dbReference type="EMBL" id="CAJOBA010074559">
    <property type="protein sequence ID" value="CAF4410306.1"/>
    <property type="molecule type" value="Genomic_DNA"/>
</dbReference>
<organism evidence="1 3">
    <name type="scientific">Didymodactylos carnosus</name>
    <dbReference type="NCBI Taxonomy" id="1234261"/>
    <lineage>
        <taxon>Eukaryota</taxon>
        <taxon>Metazoa</taxon>
        <taxon>Spiralia</taxon>
        <taxon>Gnathifera</taxon>
        <taxon>Rotifera</taxon>
        <taxon>Eurotatoria</taxon>
        <taxon>Bdelloidea</taxon>
        <taxon>Philodinida</taxon>
        <taxon>Philodinidae</taxon>
        <taxon>Didymodactylos</taxon>
    </lineage>
</organism>
<evidence type="ECO:0000313" key="2">
    <source>
        <dbReference type="EMBL" id="CAF4410306.1"/>
    </source>
</evidence>
<comment type="caution">
    <text evidence="1">The sequence shown here is derived from an EMBL/GenBank/DDBJ whole genome shotgun (WGS) entry which is preliminary data.</text>
</comment>
<feature type="non-terminal residue" evidence="1">
    <location>
        <position position="1"/>
    </location>
</feature>